<sequence length="41" mass="4742">TPGGIKVFPSLQPSLEELRFHATWEIFFSQVHTWRGINPFA</sequence>
<name>X1CHE1_9ZZZZ</name>
<proteinExistence type="predicted"/>
<gene>
    <name evidence="1" type="ORF">S01H4_33951</name>
</gene>
<protein>
    <submittedName>
        <fullName evidence="1">Uncharacterized protein</fullName>
    </submittedName>
</protein>
<dbReference type="AlphaFoldDB" id="X1CHE1"/>
<evidence type="ECO:0000313" key="1">
    <source>
        <dbReference type="EMBL" id="GAG83656.1"/>
    </source>
</evidence>
<feature type="non-terminal residue" evidence="1">
    <location>
        <position position="1"/>
    </location>
</feature>
<dbReference type="EMBL" id="BART01017920">
    <property type="protein sequence ID" value="GAG83656.1"/>
    <property type="molecule type" value="Genomic_DNA"/>
</dbReference>
<accession>X1CHE1</accession>
<organism evidence="1">
    <name type="scientific">marine sediment metagenome</name>
    <dbReference type="NCBI Taxonomy" id="412755"/>
    <lineage>
        <taxon>unclassified sequences</taxon>
        <taxon>metagenomes</taxon>
        <taxon>ecological metagenomes</taxon>
    </lineage>
</organism>
<comment type="caution">
    <text evidence="1">The sequence shown here is derived from an EMBL/GenBank/DDBJ whole genome shotgun (WGS) entry which is preliminary data.</text>
</comment>
<reference evidence="1" key="1">
    <citation type="journal article" date="2014" name="Front. Microbiol.">
        <title>High frequency of phylogenetically diverse reductive dehalogenase-homologous genes in deep subseafloor sedimentary metagenomes.</title>
        <authorList>
            <person name="Kawai M."/>
            <person name="Futagami T."/>
            <person name="Toyoda A."/>
            <person name="Takaki Y."/>
            <person name="Nishi S."/>
            <person name="Hori S."/>
            <person name="Arai W."/>
            <person name="Tsubouchi T."/>
            <person name="Morono Y."/>
            <person name="Uchiyama I."/>
            <person name="Ito T."/>
            <person name="Fujiyama A."/>
            <person name="Inagaki F."/>
            <person name="Takami H."/>
        </authorList>
    </citation>
    <scope>NUCLEOTIDE SEQUENCE</scope>
    <source>
        <strain evidence="1">Expedition CK06-06</strain>
    </source>
</reference>